<dbReference type="InterPro" id="IPR014284">
    <property type="entry name" value="RNA_pol_sigma-70_dom"/>
</dbReference>
<dbReference type="InterPro" id="IPR039425">
    <property type="entry name" value="RNA_pol_sigma-70-like"/>
</dbReference>
<feature type="region of interest" description="Disordered" evidence="6">
    <location>
        <begin position="112"/>
        <end position="138"/>
    </location>
</feature>
<dbReference type="InterPro" id="IPR007627">
    <property type="entry name" value="RNA_pol_sigma70_r2"/>
</dbReference>
<sequence>MQVRERTKAQTKNEASQITDGMLVQRTMAGDQTGFEMLVSRYQTPLFNFICRCLGDYDLASDILQQVFLQLYISMPKLRTGEPLKAWLFQVARNRCLDELRRKRAIHFSDLESSSDDDDLSPLDIMPDNSPLPDETAERNDLQRALREAIDNLPPKFRSVVLLRYAGQLSFSEIGRTLKMPEATAKTYFQRARPLLRNALALQWQTMKATV</sequence>
<dbReference type="GO" id="GO:0000428">
    <property type="term" value="C:DNA-directed RNA polymerase complex"/>
    <property type="evidence" value="ECO:0007669"/>
    <property type="project" value="UniProtKB-KW"/>
</dbReference>
<dbReference type="SUPFAM" id="SSF88659">
    <property type="entry name" value="Sigma3 and sigma4 domains of RNA polymerase sigma factors"/>
    <property type="match status" value="1"/>
</dbReference>
<gene>
    <name evidence="9" type="ORF">KSX_10840</name>
</gene>
<keyword evidence="2" id="KW-0805">Transcription regulation</keyword>
<evidence type="ECO:0000256" key="6">
    <source>
        <dbReference type="SAM" id="MobiDB-lite"/>
    </source>
</evidence>
<dbReference type="SUPFAM" id="SSF88946">
    <property type="entry name" value="Sigma2 domain of RNA polymerase sigma factors"/>
    <property type="match status" value="1"/>
</dbReference>
<dbReference type="PANTHER" id="PTHR43133">
    <property type="entry name" value="RNA POLYMERASE ECF-TYPE SIGMA FACTO"/>
    <property type="match status" value="1"/>
</dbReference>
<dbReference type="Gene3D" id="1.10.10.10">
    <property type="entry name" value="Winged helix-like DNA-binding domain superfamily/Winged helix DNA-binding domain"/>
    <property type="match status" value="1"/>
</dbReference>
<dbReference type="InterPro" id="IPR013324">
    <property type="entry name" value="RNA_pol_sigma_r3/r4-like"/>
</dbReference>
<name>A0A8J3HTD8_9CHLR</name>
<dbReference type="GO" id="GO:0016987">
    <property type="term" value="F:sigma factor activity"/>
    <property type="evidence" value="ECO:0007669"/>
    <property type="project" value="UniProtKB-KW"/>
</dbReference>
<dbReference type="Pfam" id="PF08281">
    <property type="entry name" value="Sigma70_r4_2"/>
    <property type="match status" value="1"/>
</dbReference>
<comment type="similarity">
    <text evidence="1">Belongs to the sigma-70 factor family. ECF subfamily.</text>
</comment>
<evidence type="ECO:0000256" key="1">
    <source>
        <dbReference type="ARBA" id="ARBA00010641"/>
    </source>
</evidence>
<keyword evidence="4" id="KW-0238">DNA-binding</keyword>
<dbReference type="GO" id="GO:0003677">
    <property type="term" value="F:DNA binding"/>
    <property type="evidence" value="ECO:0007669"/>
    <property type="project" value="UniProtKB-KW"/>
</dbReference>
<dbReference type="NCBIfam" id="TIGR02937">
    <property type="entry name" value="sigma70-ECF"/>
    <property type="match status" value="1"/>
</dbReference>
<keyword evidence="3" id="KW-0731">Sigma factor</keyword>
<dbReference type="PANTHER" id="PTHR43133:SF8">
    <property type="entry name" value="RNA POLYMERASE SIGMA FACTOR HI_1459-RELATED"/>
    <property type="match status" value="1"/>
</dbReference>
<dbReference type="CDD" id="cd06171">
    <property type="entry name" value="Sigma70_r4"/>
    <property type="match status" value="1"/>
</dbReference>
<evidence type="ECO:0000256" key="2">
    <source>
        <dbReference type="ARBA" id="ARBA00023015"/>
    </source>
</evidence>
<evidence type="ECO:0000256" key="5">
    <source>
        <dbReference type="ARBA" id="ARBA00023163"/>
    </source>
</evidence>
<dbReference type="EMBL" id="BNJF01000001">
    <property type="protein sequence ID" value="GHO42921.1"/>
    <property type="molecule type" value="Genomic_DNA"/>
</dbReference>
<organism evidence="9 10">
    <name type="scientific">Ktedonospora formicarum</name>
    <dbReference type="NCBI Taxonomy" id="2778364"/>
    <lineage>
        <taxon>Bacteria</taxon>
        <taxon>Bacillati</taxon>
        <taxon>Chloroflexota</taxon>
        <taxon>Ktedonobacteria</taxon>
        <taxon>Ktedonobacterales</taxon>
        <taxon>Ktedonobacteraceae</taxon>
        <taxon>Ktedonospora</taxon>
    </lineage>
</organism>
<evidence type="ECO:0000313" key="9">
    <source>
        <dbReference type="EMBL" id="GHO42921.1"/>
    </source>
</evidence>
<reference evidence="9" key="1">
    <citation type="submission" date="2020-10" db="EMBL/GenBank/DDBJ databases">
        <title>Taxonomic study of unclassified bacteria belonging to the class Ktedonobacteria.</title>
        <authorList>
            <person name="Yabe S."/>
            <person name="Wang C.M."/>
            <person name="Zheng Y."/>
            <person name="Sakai Y."/>
            <person name="Cavaletti L."/>
            <person name="Monciardini P."/>
            <person name="Donadio S."/>
        </authorList>
    </citation>
    <scope>NUCLEOTIDE SEQUENCE</scope>
    <source>
        <strain evidence="9">SOSP1-1</strain>
    </source>
</reference>
<dbReference type="Proteomes" id="UP000612362">
    <property type="component" value="Unassembled WGS sequence"/>
</dbReference>
<dbReference type="Pfam" id="PF04542">
    <property type="entry name" value="Sigma70_r2"/>
    <property type="match status" value="1"/>
</dbReference>
<dbReference type="GO" id="GO:0006352">
    <property type="term" value="P:DNA-templated transcription initiation"/>
    <property type="evidence" value="ECO:0007669"/>
    <property type="project" value="InterPro"/>
</dbReference>
<proteinExistence type="inferred from homology"/>
<keyword evidence="9" id="KW-0240">DNA-directed RNA polymerase</keyword>
<dbReference type="AlphaFoldDB" id="A0A8J3HTD8"/>
<evidence type="ECO:0000256" key="3">
    <source>
        <dbReference type="ARBA" id="ARBA00023082"/>
    </source>
</evidence>
<evidence type="ECO:0000259" key="7">
    <source>
        <dbReference type="Pfam" id="PF04542"/>
    </source>
</evidence>
<feature type="domain" description="RNA polymerase sigma factor 70 region 4 type 2" evidence="8">
    <location>
        <begin position="144"/>
        <end position="193"/>
    </location>
</feature>
<accession>A0A8J3HTD8</accession>
<evidence type="ECO:0000256" key="4">
    <source>
        <dbReference type="ARBA" id="ARBA00023125"/>
    </source>
</evidence>
<comment type="caution">
    <text evidence="9">The sequence shown here is derived from an EMBL/GenBank/DDBJ whole genome shotgun (WGS) entry which is preliminary data.</text>
</comment>
<feature type="domain" description="RNA polymerase sigma-70 region 2" evidence="7">
    <location>
        <begin position="38"/>
        <end position="104"/>
    </location>
</feature>
<evidence type="ECO:0000313" key="10">
    <source>
        <dbReference type="Proteomes" id="UP000612362"/>
    </source>
</evidence>
<dbReference type="InterPro" id="IPR013249">
    <property type="entry name" value="RNA_pol_sigma70_r4_t2"/>
</dbReference>
<dbReference type="InterPro" id="IPR036388">
    <property type="entry name" value="WH-like_DNA-bd_sf"/>
</dbReference>
<keyword evidence="10" id="KW-1185">Reference proteome</keyword>
<dbReference type="InterPro" id="IPR013325">
    <property type="entry name" value="RNA_pol_sigma_r2"/>
</dbReference>
<keyword evidence="5" id="KW-0804">Transcription</keyword>
<dbReference type="RefSeq" id="WP_220192419.1">
    <property type="nucleotide sequence ID" value="NZ_BNJF01000001.1"/>
</dbReference>
<evidence type="ECO:0000259" key="8">
    <source>
        <dbReference type="Pfam" id="PF08281"/>
    </source>
</evidence>
<protein>
    <submittedName>
        <fullName evidence="9">DNA-directed RNA polymerase sigma-70 factor</fullName>
    </submittedName>
</protein>
<dbReference type="Gene3D" id="1.10.1740.10">
    <property type="match status" value="1"/>
</dbReference>